<keyword evidence="2" id="KW-0732">Signal</keyword>
<protein>
    <recommendedName>
        <fullName evidence="5">Photosynthesis system II assembly factor Ycf48/Hcf136-like domain-containing protein</fullName>
    </recommendedName>
</protein>
<reference evidence="3" key="1">
    <citation type="submission" date="2021-03" db="EMBL/GenBank/DDBJ databases">
        <title>Antimicrobial resistance genes in bacteria isolated from Japanese honey, and their potential for conferring macrolide and lincosamide resistance in the American foulbrood pathogen Paenibacillus larvae.</title>
        <authorList>
            <person name="Okamoto M."/>
            <person name="Kumagai M."/>
            <person name="Kanamori H."/>
            <person name="Takamatsu D."/>
        </authorList>
    </citation>
    <scope>NUCLEOTIDE SEQUENCE</scope>
    <source>
        <strain evidence="3">J2TS6</strain>
    </source>
</reference>
<dbReference type="AlphaFoldDB" id="A0A920CCU1"/>
<organism evidence="3 4">
    <name type="scientific">Paenibacillus albilobatus</name>
    <dbReference type="NCBI Taxonomy" id="2716884"/>
    <lineage>
        <taxon>Bacteria</taxon>
        <taxon>Bacillati</taxon>
        <taxon>Bacillota</taxon>
        <taxon>Bacilli</taxon>
        <taxon>Bacillales</taxon>
        <taxon>Paenibacillaceae</taxon>
        <taxon>Paenibacillus</taxon>
    </lineage>
</organism>
<dbReference type="RefSeq" id="WP_160045498.1">
    <property type="nucleotide sequence ID" value="NZ_BORQ01000017.1"/>
</dbReference>
<comment type="caution">
    <text evidence="3">The sequence shown here is derived from an EMBL/GenBank/DDBJ whole genome shotgun (WGS) entry which is preliminary data.</text>
</comment>
<dbReference type="EMBL" id="BORQ01000017">
    <property type="protein sequence ID" value="GIO35081.1"/>
    <property type="molecule type" value="Genomic_DNA"/>
</dbReference>
<keyword evidence="4" id="KW-1185">Reference proteome</keyword>
<evidence type="ECO:0000256" key="1">
    <source>
        <dbReference type="SAM" id="MobiDB-lite"/>
    </source>
</evidence>
<dbReference type="Gene3D" id="2.130.10.10">
    <property type="entry name" value="YVTN repeat-like/Quinoprotein amine dehydrogenase"/>
    <property type="match status" value="1"/>
</dbReference>
<evidence type="ECO:0000313" key="4">
    <source>
        <dbReference type="Proteomes" id="UP000679779"/>
    </source>
</evidence>
<proteinExistence type="predicted"/>
<dbReference type="SUPFAM" id="SSF110296">
    <property type="entry name" value="Oligoxyloglucan reducing end-specific cellobiohydrolase"/>
    <property type="match status" value="1"/>
</dbReference>
<dbReference type="InterPro" id="IPR015943">
    <property type="entry name" value="WD40/YVTN_repeat-like_dom_sf"/>
</dbReference>
<sequence>MRLHKWIKPVSAAAAAFLLVLPMGWGPSPKAAAAAQQTPAPCGSGDHGLLQDLQLQDTGAGREPLRFTDIQFLSQSTGRAAGTGFIIGTSDAGCHWQEIYKGSWQFEQIDFTDNVRGWALAVLPAKQTPVLLASADGGAHWKGVYTGNLHFERIQLMGAKSGYGYTAAGAYRTNDGGNSWAKVPTPANTRYAIFNDAKTGYALTLAPGGGYRVWQTRNGGHSWGEKLKVGASSTAGGQLYSRDNQVWAVLYGDSGMSQVSYALYGSTDQGAHWKRVIAQNTAGGGPAPGTGKAVVSSGPAQPGGHPGNMQLYGKETAILAGGSPAGGMVSVGVTYNGGKTWKNLKPSINGYDARISFANGKDGWLAVTSATKSSIYSTHDGGATWNRKFAFQEALQP</sequence>
<dbReference type="PANTHER" id="PTHR47199">
    <property type="entry name" value="PHOTOSYSTEM II STABILITY/ASSEMBLY FACTOR HCF136, CHLOROPLASTIC"/>
    <property type="match status" value="1"/>
</dbReference>
<accession>A0A920CCU1</accession>
<dbReference type="PANTHER" id="PTHR47199:SF2">
    <property type="entry name" value="PHOTOSYSTEM II STABILITY_ASSEMBLY FACTOR HCF136, CHLOROPLASTIC"/>
    <property type="match status" value="1"/>
</dbReference>
<evidence type="ECO:0000256" key="2">
    <source>
        <dbReference type="SAM" id="SignalP"/>
    </source>
</evidence>
<dbReference type="Proteomes" id="UP000679779">
    <property type="component" value="Unassembled WGS sequence"/>
</dbReference>
<feature type="region of interest" description="Disordered" evidence="1">
    <location>
        <begin position="280"/>
        <end position="306"/>
    </location>
</feature>
<feature type="chain" id="PRO_5037412634" description="Photosynthesis system II assembly factor Ycf48/Hcf136-like domain-containing protein" evidence="2">
    <location>
        <begin position="34"/>
        <end position="397"/>
    </location>
</feature>
<name>A0A920CCU1_9BACL</name>
<gene>
    <name evidence="3" type="ORF">J2TS6_62220</name>
</gene>
<feature type="signal peptide" evidence="2">
    <location>
        <begin position="1"/>
        <end position="33"/>
    </location>
</feature>
<evidence type="ECO:0000313" key="3">
    <source>
        <dbReference type="EMBL" id="GIO35081.1"/>
    </source>
</evidence>
<evidence type="ECO:0008006" key="5">
    <source>
        <dbReference type="Google" id="ProtNLM"/>
    </source>
</evidence>